<reference evidence="1 2" key="1">
    <citation type="submission" date="2020-08" db="EMBL/GenBank/DDBJ databases">
        <title>Genomic Encyclopedia of Type Strains, Phase IV (KMG-IV): sequencing the most valuable type-strain genomes for metagenomic binning, comparative biology and taxonomic classification.</title>
        <authorList>
            <person name="Goeker M."/>
        </authorList>
    </citation>
    <scope>NUCLEOTIDE SEQUENCE [LARGE SCALE GENOMIC DNA]</scope>
    <source>
        <strain evidence="1 2">DSM 100734</strain>
    </source>
</reference>
<evidence type="ECO:0000313" key="1">
    <source>
        <dbReference type="EMBL" id="MBB6164750.1"/>
    </source>
</evidence>
<comment type="caution">
    <text evidence="1">The sequence shown here is derived from an EMBL/GenBank/DDBJ whole genome shotgun (WGS) entry which is preliminary data.</text>
</comment>
<proteinExistence type="predicted"/>
<accession>A0A7W9YA26</accession>
<gene>
    <name evidence="1" type="ORF">HNQ72_004595</name>
</gene>
<organism evidence="1 2">
    <name type="scientific">Rhizobium wenxiniae</name>
    <dbReference type="NCBI Taxonomy" id="1737357"/>
    <lineage>
        <taxon>Bacteria</taxon>
        <taxon>Pseudomonadati</taxon>
        <taxon>Pseudomonadota</taxon>
        <taxon>Alphaproteobacteria</taxon>
        <taxon>Hyphomicrobiales</taxon>
        <taxon>Rhizobiaceae</taxon>
        <taxon>Rhizobium/Agrobacterium group</taxon>
        <taxon>Rhizobium</taxon>
    </lineage>
</organism>
<dbReference type="AlphaFoldDB" id="A0A7W9YA26"/>
<name>A0A7W9YA26_9HYPH</name>
<evidence type="ECO:0000313" key="2">
    <source>
        <dbReference type="Proteomes" id="UP000547879"/>
    </source>
</evidence>
<dbReference type="Proteomes" id="UP000547879">
    <property type="component" value="Unassembled WGS sequence"/>
</dbReference>
<dbReference type="EMBL" id="JACHEG010000006">
    <property type="protein sequence ID" value="MBB6164750.1"/>
    <property type="molecule type" value="Genomic_DNA"/>
</dbReference>
<protein>
    <submittedName>
        <fullName evidence="1">Uncharacterized protein</fullName>
    </submittedName>
</protein>
<sequence>MIAAGLLATEKKAPMRRQPNLWWATKEIRVVDDRIGAVAILADAN</sequence>
<keyword evidence="2" id="KW-1185">Reference proteome</keyword>